<dbReference type="InterPro" id="IPR049900">
    <property type="entry name" value="PKS_mFAS_DH"/>
</dbReference>
<dbReference type="Pfam" id="PF00550">
    <property type="entry name" value="PP-binding"/>
    <property type="match status" value="1"/>
</dbReference>
<feature type="domain" description="Ketosynthase family 3 (KS3)" evidence="9">
    <location>
        <begin position="30"/>
        <end position="451"/>
    </location>
</feature>
<dbReference type="SUPFAM" id="SSF55048">
    <property type="entry name" value="Probable ACP-binding domain of malonyl-CoA ACP transacylase"/>
    <property type="match status" value="1"/>
</dbReference>
<dbReference type="PROSITE" id="PS00606">
    <property type="entry name" value="KS3_1"/>
    <property type="match status" value="1"/>
</dbReference>
<dbReference type="InterPro" id="IPR016036">
    <property type="entry name" value="Malonyl_transacylase_ACP-bd"/>
</dbReference>
<dbReference type="InterPro" id="IPR014031">
    <property type="entry name" value="Ketoacyl_synth_C"/>
</dbReference>
<dbReference type="EMBL" id="AQHF01000020">
    <property type="protein sequence ID" value="MBE0345450.1"/>
    <property type="molecule type" value="Genomic_DNA"/>
</dbReference>
<evidence type="ECO:0000256" key="3">
    <source>
        <dbReference type="ARBA" id="ARBA00022450"/>
    </source>
</evidence>
<reference evidence="11 12" key="1">
    <citation type="submission" date="2015-06" db="EMBL/GenBank/DDBJ databases">
        <title>Genome sequence of Pseudoalteromonas peptidolytica.</title>
        <authorList>
            <person name="Xie B.-B."/>
            <person name="Rong J.-C."/>
            <person name="Qin Q.-L."/>
            <person name="Zhang Y.-Z."/>
        </authorList>
    </citation>
    <scope>NUCLEOTIDE SEQUENCE [LARGE SCALE GENOMIC DNA]</scope>
    <source>
        <strain evidence="11 12">F12-50-A1</strain>
    </source>
</reference>
<dbReference type="InterPro" id="IPR036291">
    <property type="entry name" value="NAD(P)-bd_dom_sf"/>
</dbReference>
<dbReference type="InterPro" id="IPR049552">
    <property type="entry name" value="PKS_DH_N"/>
</dbReference>
<keyword evidence="5" id="KW-0808">Transferase</keyword>
<dbReference type="Pfam" id="PF02801">
    <property type="entry name" value="Ketoacyl-synt_C"/>
    <property type="match status" value="1"/>
</dbReference>
<evidence type="ECO:0000259" key="9">
    <source>
        <dbReference type="PROSITE" id="PS52004"/>
    </source>
</evidence>
<dbReference type="GO" id="GO:0004312">
    <property type="term" value="F:fatty acid synthase activity"/>
    <property type="evidence" value="ECO:0007669"/>
    <property type="project" value="TreeGrafter"/>
</dbReference>
<evidence type="ECO:0000259" key="10">
    <source>
        <dbReference type="PROSITE" id="PS52019"/>
    </source>
</evidence>
<dbReference type="Gene3D" id="3.40.50.720">
    <property type="entry name" value="NAD(P)-binding Rossmann-like Domain"/>
    <property type="match status" value="1"/>
</dbReference>
<feature type="region of interest" description="C-terminal hotdog fold" evidence="6">
    <location>
        <begin position="1041"/>
        <end position="1193"/>
    </location>
</feature>
<gene>
    <name evidence="11" type="ORF">PPEP_a0333</name>
</gene>
<dbReference type="PROSITE" id="PS50075">
    <property type="entry name" value="CARRIER"/>
    <property type="match status" value="1"/>
</dbReference>
<evidence type="ECO:0000256" key="4">
    <source>
        <dbReference type="ARBA" id="ARBA00022553"/>
    </source>
</evidence>
<dbReference type="InterPro" id="IPR013968">
    <property type="entry name" value="PKS_KR"/>
</dbReference>
<evidence type="ECO:0008006" key="13">
    <source>
        <dbReference type="Google" id="ProtNLM"/>
    </source>
</evidence>
<dbReference type="Gene3D" id="3.10.129.110">
    <property type="entry name" value="Polyketide synthase dehydratase"/>
    <property type="match status" value="1"/>
</dbReference>
<feature type="active site" description="Proton donor; for dehydratase activity" evidence="6">
    <location>
        <position position="1102"/>
    </location>
</feature>
<dbReference type="PROSITE" id="PS52004">
    <property type="entry name" value="KS3_2"/>
    <property type="match status" value="1"/>
</dbReference>
<sequence length="1819" mass="199684">MESKTNSTLKLAYKAIEKLQSRVEELEQGADQIAIIGAGCKFPGNINSLDDYWQALMAGKSVVEQNIEGSLETIHETLKGQSHAKLHGGLISDVDLFDAAFFNISKREAESMDPQQRLVLETAYQALEQSGYAGETKNTAAIGVFIGSAANEYADLCYQYGDIADSAYWATGNAVNTIAGRVAYCLGLHGPAMTFDTACSSAATAIYQAMRTLQNHEVDVALAGGVNLMLTTDTFVPLQKAQMLSPSGLCQAFDNRADGYVRSEGCGVIALKRLRDAIRDQDTILAVIKGGAMNHDGHSSSLTAPNGNSQQQVIKQALKNAKVTPQALHYVEAHGTGTPLGDPIEMHALKAVYTPARDADNPLYVGSVKANLGHTEAASGVASVIKAALIAANKQLPPQVHYDTLNQFIEIDEQQIQVTKQTVDLSEQTQIHTAVSAFGFSGTNVHLILASHTPSEQSNTEINNDALLLPISAKSEQQLAVLAQRYLSLLERSDNLEQVVANAAMRRAHYPYRLAVTGANKQALCDALQAQITKPLAASKLPVKSEQIAFMFTGQGSQYKGMGQALYGINRVFKSTVDECEAFIEKAAGFSIKAVMWGADAKRLSHTEFTQPSLFVLEYALAKMWQSWGVQPSIVMGHSIGEYAAACIAGVFSLQDALKMVLARGRLMQKLPSDGAMLAVVANGNVVKELMADLPAEKIAVASYNSVRQTVLSGDKSLIKVVAERGKEKGITCVMLDVSHAFHSPLMRPMLAEFRVIAQQVNYSTPKLDFISTCTGKQEYQKLTDPEYWVQHVELPVNFVEGLRTLAANKKVDVIEVGPHLVLTKLALQSTLDFVHYQWLCSQDKEQPQATYITNTLATLYRTGHDINWLSVFNHQVVAATAIPSYPFTRESFWLGEKRVHARHASVQDPFFVDVQKGSHSSSFKTQCNVQSQPLLKDHLVYDEVVVPGGYHVSLVLNALANHSTESQLVLENVFFGAPILLADGNESTQLTTTLNHADFAVNSTQSEQGALTHAHGRYFTSSESVSNAAIDPSALVTAATKQWEMPEFYERIEQMTKIAHGDTFRWVESCWFGDGYIIAKLNTPKAIIAPERYCMHPGLVDSCFQVFGALAVNQMGDNKEITAVPFGFNKLHTHSEQLSAPQTLWCFAKLDDDIAEDKAILKGDIALFSDSGEPVATIDSFSVHKTNASTFLSKSEEGSFLFQREWIESTQAHSDDTAYTEQDLARLWLILDDDQDIISHQTFASHTLGECQVFKHANKDKGVVAGVRRLNLLDQHELSEALTQLTTKPDQIIFALKNAEQGVCVTNYYDSVNSIITLVKNLIGQELYSRLLFVNYGTSDVALLGAPKPHWGIAEVVRTEHPEFSCQTLDLNAENLSDLVAGVIEHSRYQDKEPRVLLDNGMRKVMRLTKTRPTSELDKYTVAGEKTTLITGGLGGLGLQLSQWLVGKGAKHLTLLSRRTTWSDEVEHTLQAIRAQQVGVEVVAVDIADQSSMEQLFQRFGDDLPSLGSVIHAAGVVQDSPLHKFDMGSVTQVSRSKVEGTWNLHQLTKDIDLDHFYCFSSASAVLGTPGQAIYAAANSFIDYIVEHRKHSGLPALAVQWGPWGSVGMAAESHSQSDLFEAVGMKPFTLNQGMALFEQIARSELHSVVALKADWRVFRENFPGAQHDHLYDELAPTSSRAGQIRFIEEICDMSPELRYEKIFEFVRETLAKVLKIDSPATIDPEKGFFEMGTDSIAAMDLKKDIDAELGISLPSTVIFNYSNLNLLVDHIVNDVLQLDTGVAEVEYSSEIEIESPTDELQDMELDDLAALLEQELELN</sequence>
<dbReference type="InterPro" id="IPR020841">
    <property type="entry name" value="PKS_Beta-ketoAc_synthase_dom"/>
</dbReference>
<dbReference type="GO" id="GO:0004315">
    <property type="term" value="F:3-oxoacyl-[acyl-carrier-protein] synthase activity"/>
    <property type="evidence" value="ECO:0007669"/>
    <property type="project" value="InterPro"/>
</dbReference>
<dbReference type="InterPro" id="IPR020807">
    <property type="entry name" value="PKS_DH"/>
</dbReference>
<dbReference type="Pfam" id="PF00698">
    <property type="entry name" value="Acyl_transf_1"/>
    <property type="match status" value="1"/>
</dbReference>
<dbReference type="Gene3D" id="3.30.70.3290">
    <property type="match status" value="1"/>
</dbReference>
<feature type="domain" description="Carrier" evidence="8">
    <location>
        <begin position="1700"/>
        <end position="1775"/>
    </location>
</feature>
<dbReference type="SUPFAM" id="SSF47336">
    <property type="entry name" value="ACP-like"/>
    <property type="match status" value="1"/>
</dbReference>
<dbReference type="CDD" id="cd00833">
    <property type="entry name" value="PKS"/>
    <property type="match status" value="1"/>
</dbReference>
<evidence type="ECO:0000256" key="7">
    <source>
        <dbReference type="SAM" id="Coils"/>
    </source>
</evidence>
<keyword evidence="4" id="KW-0597">Phosphoprotein</keyword>
<dbReference type="InterPro" id="IPR016035">
    <property type="entry name" value="Acyl_Trfase/lysoPLipase"/>
</dbReference>
<name>A0A8I0T311_9GAMM</name>
<feature type="domain" description="PKS/mFAS DH" evidence="10">
    <location>
        <begin position="904"/>
        <end position="1193"/>
    </location>
</feature>
<dbReference type="Pfam" id="PF14765">
    <property type="entry name" value="PS-DH"/>
    <property type="match status" value="1"/>
</dbReference>
<proteinExistence type="inferred from homology"/>
<dbReference type="Gene3D" id="1.10.1200.10">
    <property type="entry name" value="ACP-like"/>
    <property type="match status" value="1"/>
</dbReference>
<comment type="pathway">
    <text evidence="1">Lipid metabolism; fatty acid biosynthesis.</text>
</comment>
<dbReference type="UniPathway" id="UPA00094"/>
<dbReference type="Pfam" id="PF00109">
    <property type="entry name" value="ketoacyl-synt"/>
    <property type="match status" value="1"/>
</dbReference>
<dbReference type="GO" id="GO:0031177">
    <property type="term" value="F:phosphopantetheine binding"/>
    <property type="evidence" value="ECO:0007669"/>
    <property type="project" value="InterPro"/>
</dbReference>
<dbReference type="InterPro" id="IPR042104">
    <property type="entry name" value="PKS_dehydratase_sf"/>
</dbReference>
<organism evidence="11 12">
    <name type="scientific">Pseudoalteromonas peptidolytica F12-50-A1</name>
    <dbReference type="NCBI Taxonomy" id="1315280"/>
    <lineage>
        <taxon>Bacteria</taxon>
        <taxon>Pseudomonadati</taxon>
        <taxon>Pseudomonadota</taxon>
        <taxon>Gammaproteobacteria</taxon>
        <taxon>Alteromonadales</taxon>
        <taxon>Pseudoalteromonadaceae</taxon>
        <taxon>Pseudoalteromonas</taxon>
    </lineage>
</organism>
<evidence type="ECO:0000313" key="12">
    <source>
        <dbReference type="Proteomes" id="UP000660708"/>
    </source>
</evidence>
<dbReference type="PROSITE" id="PS52019">
    <property type="entry name" value="PKS_MFAS_DH"/>
    <property type="match status" value="1"/>
</dbReference>
<dbReference type="Pfam" id="PF21089">
    <property type="entry name" value="PKS_DH_N"/>
    <property type="match status" value="1"/>
</dbReference>
<keyword evidence="12" id="KW-1185">Reference proteome</keyword>
<dbReference type="InterPro" id="IPR057326">
    <property type="entry name" value="KR_dom"/>
</dbReference>
<keyword evidence="7" id="KW-0175">Coiled coil</keyword>
<dbReference type="PANTHER" id="PTHR43775">
    <property type="entry name" value="FATTY ACID SYNTHASE"/>
    <property type="match status" value="1"/>
</dbReference>
<dbReference type="PANTHER" id="PTHR43775:SF51">
    <property type="entry name" value="INACTIVE PHENOLPHTHIOCEROL SYNTHESIS POLYKETIDE SYNTHASE TYPE I PKS1-RELATED"/>
    <property type="match status" value="1"/>
</dbReference>
<evidence type="ECO:0000313" key="11">
    <source>
        <dbReference type="EMBL" id="MBE0345450.1"/>
    </source>
</evidence>
<dbReference type="SMART" id="SM00826">
    <property type="entry name" value="PKS_DH"/>
    <property type="match status" value="1"/>
</dbReference>
<dbReference type="SMART" id="SM01294">
    <property type="entry name" value="PKS_PP_betabranch"/>
    <property type="match status" value="1"/>
</dbReference>
<dbReference type="GO" id="GO:0006633">
    <property type="term" value="P:fatty acid biosynthetic process"/>
    <property type="evidence" value="ECO:0007669"/>
    <property type="project" value="UniProtKB-UniPathway"/>
</dbReference>
<evidence type="ECO:0000256" key="6">
    <source>
        <dbReference type="PROSITE-ProRule" id="PRU01363"/>
    </source>
</evidence>
<dbReference type="SUPFAM" id="SSF53901">
    <property type="entry name" value="Thiolase-like"/>
    <property type="match status" value="1"/>
</dbReference>
<evidence type="ECO:0000256" key="1">
    <source>
        <dbReference type="ARBA" id="ARBA00005194"/>
    </source>
</evidence>
<dbReference type="InterPro" id="IPR018201">
    <property type="entry name" value="Ketoacyl_synth_AS"/>
</dbReference>
<dbReference type="InterPro" id="IPR020806">
    <property type="entry name" value="PKS_PP-bd"/>
</dbReference>
<accession>A0A8I0T311</accession>
<dbReference type="SUPFAM" id="SSF52151">
    <property type="entry name" value="FabD/lysophospholipase-like"/>
    <property type="match status" value="1"/>
</dbReference>
<dbReference type="InterPro" id="IPR036736">
    <property type="entry name" value="ACP-like_sf"/>
</dbReference>
<dbReference type="SMART" id="SM00825">
    <property type="entry name" value="PKS_KS"/>
    <property type="match status" value="1"/>
</dbReference>
<dbReference type="InterPro" id="IPR014043">
    <property type="entry name" value="Acyl_transferase_dom"/>
</dbReference>
<dbReference type="InterPro" id="IPR016039">
    <property type="entry name" value="Thiolase-like"/>
</dbReference>
<evidence type="ECO:0000256" key="2">
    <source>
        <dbReference type="ARBA" id="ARBA00006484"/>
    </source>
</evidence>
<dbReference type="Pfam" id="PF16197">
    <property type="entry name" value="KAsynt_C_assoc"/>
    <property type="match status" value="1"/>
</dbReference>
<dbReference type="Pfam" id="PF08659">
    <property type="entry name" value="KR"/>
    <property type="match status" value="1"/>
</dbReference>
<evidence type="ECO:0000256" key="5">
    <source>
        <dbReference type="ARBA" id="ARBA00022679"/>
    </source>
</evidence>
<evidence type="ECO:0000259" key="8">
    <source>
        <dbReference type="PROSITE" id="PS50075"/>
    </source>
</evidence>
<dbReference type="SMART" id="SM00823">
    <property type="entry name" value="PKS_PP"/>
    <property type="match status" value="1"/>
</dbReference>
<dbReference type="InterPro" id="IPR014030">
    <property type="entry name" value="Ketoacyl_synth_N"/>
</dbReference>
<dbReference type="InterPro" id="IPR049551">
    <property type="entry name" value="PKS_DH_C"/>
</dbReference>
<comment type="caution">
    <text evidence="11">The sequence shown here is derived from an EMBL/GenBank/DDBJ whole genome shotgun (WGS) entry which is preliminary data.</text>
</comment>
<dbReference type="InterPro" id="IPR032821">
    <property type="entry name" value="PKS_assoc"/>
</dbReference>
<keyword evidence="3" id="KW-0596">Phosphopantetheine</keyword>
<dbReference type="SUPFAM" id="SSF51735">
    <property type="entry name" value="NAD(P)-binding Rossmann-fold domains"/>
    <property type="match status" value="2"/>
</dbReference>
<dbReference type="InterPro" id="IPR050091">
    <property type="entry name" value="PKS_NRPS_Biosynth_Enz"/>
</dbReference>
<dbReference type="InterPro" id="IPR009081">
    <property type="entry name" value="PP-bd_ACP"/>
</dbReference>
<dbReference type="Gene3D" id="3.40.366.10">
    <property type="entry name" value="Malonyl-Coenzyme A Acyl Carrier Protein, domain 2"/>
    <property type="match status" value="1"/>
</dbReference>
<dbReference type="Proteomes" id="UP000660708">
    <property type="component" value="Unassembled WGS sequence"/>
</dbReference>
<dbReference type="Gene3D" id="3.40.47.10">
    <property type="match status" value="1"/>
</dbReference>
<protein>
    <recommendedName>
        <fullName evidence="13">Polyketide synthase</fullName>
    </recommendedName>
</protein>
<dbReference type="RefSeq" id="WP_147388994.1">
    <property type="nucleotide sequence ID" value="NZ_AQHF01000020.1"/>
</dbReference>
<feature type="region of interest" description="N-terminal hotdog fold" evidence="6">
    <location>
        <begin position="904"/>
        <end position="1026"/>
    </location>
</feature>
<comment type="similarity">
    <text evidence="2">Belongs to the short-chain dehydrogenases/reductases (SDR) family.</text>
</comment>
<feature type="coiled-coil region" evidence="7">
    <location>
        <begin position="9"/>
        <end position="36"/>
    </location>
</feature>
<feature type="active site" description="Proton acceptor; for dehydratase activity" evidence="6">
    <location>
        <position position="939"/>
    </location>
</feature>
<dbReference type="InterPro" id="IPR001227">
    <property type="entry name" value="Ac_transferase_dom_sf"/>
</dbReference>
<dbReference type="SMART" id="SM00827">
    <property type="entry name" value="PKS_AT"/>
    <property type="match status" value="1"/>
</dbReference>
<dbReference type="SMART" id="SM00822">
    <property type="entry name" value="PKS_KR"/>
    <property type="match status" value="1"/>
</dbReference>